<organism evidence="3 4">
    <name type="scientific">Microbacterium paludicola</name>
    <dbReference type="NCBI Taxonomy" id="300019"/>
    <lineage>
        <taxon>Bacteria</taxon>
        <taxon>Bacillati</taxon>
        <taxon>Actinomycetota</taxon>
        <taxon>Actinomycetes</taxon>
        <taxon>Micrococcales</taxon>
        <taxon>Microbacteriaceae</taxon>
        <taxon>Microbacterium</taxon>
    </lineage>
</organism>
<gene>
    <name evidence="3" type="ORF">E4U02_03290</name>
</gene>
<feature type="transmembrane region" description="Helical" evidence="1">
    <location>
        <begin position="12"/>
        <end position="29"/>
    </location>
</feature>
<evidence type="ECO:0000256" key="1">
    <source>
        <dbReference type="SAM" id="Phobius"/>
    </source>
</evidence>
<dbReference type="RefSeq" id="WP_135113161.1">
    <property type="nucleotide sequence ID" value="NZ_JADGLL010000004.1"/>
</dbReference>
<dbReference type="InterPro" id="IPR012340">
    <property type="entry name" value="NA-bd_OB-fold"/>
</dbReference>
<keyword evidence="1" id="KW-1133">Transmembrane helix</keyword>
<proteinExistence type="predicted"/>
<feature type="transmembrane region" description="Helical" evidence="1">
    <location>
        <begin position="60"/>
        <end position="78"/>
    </location>
</feature>
<dbReference type="OrthoDB" id="5023964at2"/>
<dbReference type="InterPro" id="IPR002810">
    <property type="entry name" value="NfeD-like_C"/>
</dbReference>
<reference evidence="3 4" key="1">
    <citation type="submission" date="2019-03" db="EMBL/GenBank/DDBJ databases">
        <title>Diversity of the mouse oral microbiome.</title>
        <authorList>
            <person name="Joseph S."/>
            <person name="Aduse-Opoku J."/>
            <person name="Curtis M."/>
            <person name="Wade W."/>
            <person name="Hashim A."/>
        </authorList>
    </citation>
    <scope>NUCLEOTIDE SEQUENCE [LARGE SCALE GENOMIC DNA]</scope>
    <source>
        <strain evidence="3 4">P1012</strain>
    </source>
</reference>
<feature type="domain" description="NfeD-like C-terminal" evidence="2">
    <location>
        <begin position="93"/>
        <end position="152"/>
    </location>
</feature>
<evidence type="ECO:0000313" key="4">
    <source>
        <dbReference type="Proteomes" id="UP000298358"/>
    </source>
</evidence>
<feature type="transmembrane region" description="Helical" evidence="1">
    <location>
        <begin position="36"/>
        <end position="54"/>
    </location>
</feature>
<dbReference type="EMBL" id="SPQB01000004">
    <property type="protein sequence ID" value="TFU33972.1"/>
    <property type="molecule type" value="Genomic_DNA"/>
</dbReference>
<dbReference type="Proteomes" id="UP000298358">
    <property type="component" value="Unassembled WGS sequence"/>
</dbReference>
<accession>A0A4Y9FZF8</accession>
<keyword evidence="1" id="KW-0472">Membrane</keyword>
<name>A0A4Y9FZF8_9MICO</name>
<dbReference type="AlphaFoldDB" id="A0A4Y9FZF8"/>
<dbReference type="Pfam" id="PF01957">
    <property type="entry name" value="NfeD"/>
    <property type="match status" value="1"/>
</dbReference>
<evidence type="ECO:0000259" key="2">
    <source>
        <dbReference type="Pfam" id="PF01957"/>
    </source>
</evidence>
<evidence type="ECO:0000313" key="3">
    <source>
        <dbReference type="EMBL" id="TFU33972.1"/>
    </source>
</evidence>
<keyword evidence="4" id="KW-1185">Reference proteome</keyword>
<protein>
    <submittedName>
        <fullName evidence="3">NfeD family protein</fullName>
    </submittedName>
</protein>
<comment type="caution">
    <text evidence="3">The sequence shown here is derived from an EMBL/GenBank/DDBJ whole genome shotgun (WGS) entry which is preliminary data.</text>
</comment>
<keyword evidence="1" id="KW-0812">Transmembrane</keyword>
<dbReference type="Gene3D" id="2.40.50.140">
    <property type="entry name" value="Nucleic acid-binding proteins"/>
    <property type="match status" value="1"/>
</dbReference>
<sequence length="162" mass="16958">MDFAVWEFIGQWAWVGWIVLIALFLAIEVMAGELTFLMLALGSAAGIVAALAGAPVWLQVIIAAVAAVAGLTLLRAPLLRRLRRSSDPQKFNVDALIGLNGMVTETVTAIGGRVKLVNGDSWSARVQAGGELPPATPVVVQQINGATAIVTRTTATTPTPES</sequence>